<name>A0A0A0VC63_SCYTH</name>
<sequence>MTMPTMISLVVALSAFIGVYGECPESYLRYSDKHTLCLPPKQDDVLDRGLKDGDIDTILRLHNECRSHLATGGETEHKMPPAANMLQLEWDEELAKIAQAHADRCSDDHDCKPCRRTKNY</sequence>
<evidence type="ECO:0000256" key="1">
    <source>
        <dbReference type="SAM" id="SignalP"/>
    </source>
</evidence>
<evidence type="ECO:0000313" key="3">
    <source>
        <dbReference type="EMBL" id="AIW62508.1"/>
    </source>
</evidence>
<dbReference type="AlphaFoldDB" id="A0A0A0VC63"/>
<reference evidence="3" key="1">
    <citation type="submission" date="2013-11" db="EMBL/GenBank/DDBJ databases">
        <authorList>
            <person name="Thropp P.A."/>
            <person name="Correa S.M."/>
            <person name="Garb J.E."/>
            <person name="Binford G.J."/>
        </authorList>
    </citation>
    <scope>NUCLEOTIDE SEQUENCE</scope>
    <source>
        <tissue evidence="3">Venom gland</tissue>
    </source>
</reference>
<dbReference type="InterPro" id="IPR014044">
    <property type="entry name" value="CAP_dom"/>
</dbReference>
<organism evidence="3">
    <name type="scientific">Scytodes thoracica</name>
    <name type="common">Spitting spider</name>
    <name type="synonym">Aranea thoracica</name>
    <dbReference type="NCBI Taxonomy" id="1112478"/>
    <lineage>
        <taxon>Eukaryota</taxon>
        <taxon>Metazoa</taxon>
        <taxon>Ecdysozoa</taxon>
        <taxon>Arthropoda</taxon>
        <taxon>Chelicerata</taxon>
        <taxon>Arachnida</taxon>
        <taxon>Araneae</taxon>
        <taxon>Araneomorphae</taxon>
        <taxon>Haplogynae</taxon>
        <taxon>Scytodoidea</taxon>
        <taxon>Scytodidae</taxon>
        <taxon>Scytodes</taxon>
    </lineage>
</organism>
<protein>
    <submittedName>
        <fullName evidence="3">Venom allergen/antigen 5</fullName>
    </submittedName>
</protein>
<dbReference type="Pfam" id="PF00188">
    <property type="entry name" value="CAP"/>
    <property type="match status" value="1"/>
</dbReference>
<evidence type="ECO:0000259" key="2">
    <source>
        <dbReference type="Pfam" id="PF00188"/>
    </source>
</evidence>
<dbReference type="CDD" id="cd05380">
    <property type="entry name" value="CAP_euk"/>
    <property type="match status" value="1"/>
</dbReference>
<feature type="domain" description="SCP" evidence="2">
    <location>
        <begin position="59"/>
        <end position="112"/>
    </location>
</feature>
<proteinExistence type="evidence at transcript level"/>
<dbReference type="Gene3D" id="3.40.33.10">
    <property type="entry name" value="CAP"/>
    <property type="match status" value="1"/>
</dbReference>
<keyword evidence="1" id="KW-0732">Signal</keyword>
<feature type="chain" id="PRO_5001970763" evidence="1">
    <location>
        <begin position="22"/>
        <end position="120"/>
    </location>
</feature>
<dbReference type="EMBL" id="KF860557">
    <property type="protein sequence ID" value="AIW62508.1"/>
    <property type="molecule type" value="mRNA"/>
</dbReference>
<feature type="signal peptide" evidence="1">
    <location>
        <begin position="1"/>
        <end position="21"/>
    </location>
</feature>
<reference evidence="3" key="2">
    <citation type="journal article" date="2014" name="J. Proteome Res.">
        <title>Spit and venom from scytodes spiders: a diverse and distinct cocktail.</title>
        <authorList>
            <person name="Zobel-Thropp P.A."/>
            <person name="Correa S.M."/>
            <person name="Garb J.E."/>
            <person name="Binford G.J."/>
        </authorList>
    </citation>
    <scope>NUCLEOTIDE SEQUENCE</scope>
    <source>
        <tissue evidence="3">Venom gland</tissue>
    </source>
</reference>
<accession>A0A0A0VC63</accession>
<feature type="non-terminal residue" evidence="3">
    <location>
        <position position="120"/>
    </location>
</feature>
<dbReference type="SUPFAM" id="SSF55797">
    <property type="entry name" value="PR-1-like"/>
    <property type="match status" value="1"/>
</dbReference>
<dbReference type="InterPro" id="IPR035940">
    <property type="entry name" value="CAP_sf"/>
</dbReference>